<dbReference type="Gene3D" id="3.30.559.10">
    <property type="entry name" value="Chloramphenicol acetyltransferase-like domain"/>
    <property type="match status" value="1"/>
</dbReference>
<dbReference type="SUPFAM" id="SSF52777">
    <property type="entry name" value="CoA-dependent acyltransferases"/>
    <property type="match status" value="1"/>
</dbReference>
<sequence length="457" mass="50463">MSWSEIQPRHWQRPLGENERMIKWIGDRSHPAGREHWSITVIGTFTLWGSLKDSNILPKVRNAWKLLRFQHPSIASTAGTDVLDYLIPDHTALEQWASETLHVISDATITAGDLVPDLKPSPYVTGYFLPHTGEFVLHTAHWRTDGPGALQLLNAFFVALASDEDSATLAWGEEHVRLAPSIEEVLELPEKATPEIQAATAECLKSGALVAGSIGLPFRADPDIRPGRTNMIRRRLSEATSNAILARCKERGIKPLSAIHASLAAANFAGSASSPDGTGHYTSTMRFSLRPYLRKPFDSAQYASALYTGSYMAKVAPDSSWEENATQYDKLYTAGLSREFLIARRQFALQVNGLLQRTGQLGPPRSEVDISSIEDGDKLVTQVHYFGGGREGGLEVLDFSLGLESTSKESYLVFWTYRGRVELNLVYNEAFYDQAVMVGILDTLEGSLRKALQVEGS</sequence>
<reference evidence="1" key="1">
    <citation type="journal article" date="2020" name="Chemistry">
        <title>Hybridorubrins A-D, novel azaphilone heterodimers from stromata of Hypoxylon fragiforme and insights into the biosynthetic machinery for azaphilone diversification.</title>
        <authorList>
            <person name="Becker K."/>
            <person name="Pfutze S."/>
            <person name="Kuhnert E."/>
            <person name="Cox R."/>
            <person name="Stadler M."/>
            <person name="Surup F."/>
        </authorList>
    </citation>
    <scope>NUCLEOTIDE SEQUENCE</scope>
</reference>
<dbReference type="EMBL" id="MN736720">
    <property type="protein sequence ID" value="QNC49730.1"/>
    <property type="molecule type" value="Genomic_DNA"/>
</dbReference>
<dbReference type="PANTHER" id="PTHR42034:SF1">
    <property type="entry name" value="CONDENSATION DOMAIN-CONTAINING PROTEIN"/>
    <property type="match status" value="1"/>
</dbReference>
<evidence type="ECO:0000313" key="1">
    <source>
        <dbReference type="EMBL" id="QNC49730.1"/>
    </source>
</evidence>
<dbReference type="Gene3D" id="3.30.559.30">
    <property type="entry name" value="Nonribosomal peptide synthetase, condensation domain"/>
    <property type="match status" value="1"/>
</dbReference>
<proteinExistence type="predicted"/>
<protein>
    <submittedName>
        <fullName evidence="1">Hfaza2B</fullName>
    </submittedName>
</protein>
<dbReference type="InterPro" id="IPR023213">
    <property type="entry name" value="CAT-like_dom_sf"/>
</dbReference>
<dbReference type="AlphaFoldDB" id="A0A7G6J4G1"/>
<accession>A0A7G6J4G1</accession>
<dbReference type="PANTHER" id="PTHR42034">
    <property type="entry name" value="CHROMOSOME 7, WHOLE GENOME SHOTGUN SEQUENCE-RELATED"/>
    <property type="match status" value="1"/>
</dbReference>
<gene>
    <name evidence="1" type="primary">hfaza2B</name>
</gene>
<organism evidence="1">
    <name type="scientific">Hypoxylon fragiforme</name>
    <dbReference type="NCBI Taxonomy" id="63214"/>
    <lineage>
        <taxon>Eukaryota</taxon>
        <taxon>Fungi</taxon>
        <taxon>Dikarya</taxon>
        <taxon>Ascomycota</taxon>
        <taxon>Pezizomycotina</taxon>
        <taxon>Sordariomycetes</taxon>
        <taxon>Xylariomycetidae</taxon>
        <taxon>Xylariales</taxon>
        <taxon>Hypoxylaceae</taxon>
        <taxon>Hypoxylon</taxon>
    </lineage>
</organism>
<name>A0A7G6J4G1_9PEZI</name>